<dbReference type="Pfam" id="PF00583">
    <property type="entry name" value="Acetyltransf_1"/>
    <property type="match status" value="1"/>
</dbReference>
<dbReference type="Proteomes" id="UP000199598">
    <property type="component" value="Unassembled WGS sequence"/>
</dbReference>
<dbReference type="PROSITE" id="PS51186">
    <property type="entry name" value="GNAT"/>
    <property type="match status" value="1"/>
</dbReference>
<dbReference type="CDD" id="cd04301">
    <property type="entry name" value="NAT_SF"/>
    <property type="match status" value="1"/>
</dbReference>
<dbReference type="RefSeq" id="WP_208860316.1">
    <property type="nucleotide sequence ID" value="NZ_FOSK01000006.1"/>
</dbReference>
<protein>
    <submittedName>
        <fullName evidence="2">Acetyltransferase (GNAT) family protein</fullName>
    </submittedName>
</protein>
<feature type="domain" description="N-acetyltransferase" evidence="1">
    <location>
        <begin position="4"/>
        <end position="149"/>
    </location>
</feature>
<reference evidence="2 3" key="1">
    <citation type="submission" date="2016-10" db="EMBL/GenBank/DDBJ databases">
        <authorList>
            <person name="Varghese N."/>
            <person name="Submissions S."/>
        </authorList>
    </citation>
    <scope>NUCLEOTIDE SEQUENCE [LARGE SCALE GENOMIC DNA]</scope>
    <source>
        <strain evidence="2 3">DSM 16392</strain>
    </source>
</reference>
<dbReference type="Gene3D" id="3.40.630.30">
    <property type="match status" value="1"/>
</dbReference>
<name>A0A1I4A9A4_9HYPH</name>
<accession>A0A1I4A9A4</accession>
<evidence type="ECO:0000313" key="3">
    <source>
        <dbReference type="Proteomes" id="UP000199598"/>
    </source>
</evidence>
<organism evidence="2 3">
    <name type="scientific">Pseudovibrio ascidiaceicola</name>
    <dbReference type="NCBI Taxonomy" id="285279"/>
    <lineage>
        <taxon>Bacteria</taxon>
        <taxon>Pseudomonadati</taxon>
        <taxon>Pseudomonadota</taxon>
        <taxon>Alphaproteobacteria</taxon>
        <taxon>Hyphomicrobiales</taxon>
        <taxon>Stappiaceae</taxon>
        <taxon>Pseudovibrio</taxon>
    </lineage>
</organism>
<proteinExistence type="predicted"/>
<dbReference type="SUPFAM" id="SSF55729">
    <property type="entry name" value="Acyl-CoA N-acyltransferases (Nat)"/>
    <property type="match status" value="1"/>
</dbReference>
<evidence type="ECO:0000259" key="1">
    <source>
        <dbReference type="PROSITE" id="PS51186"/>
    </source>
</evidence>
<evidence type="ECO:0000313" key="2">
    <source>
        <dbReference type="EMBL" id="SFK52978.1"/>
    </source>
</evidence>
<dbReference type="InterPro" id="IPR000182">
    <property type="entry name" value="GNAT_dom"/>
</dbReference>
<dbReference type="EMBL" id="FOSK01000006">
    <property type="protein sequence ID" value="SFK52978.1"/>
    <property type="molecule type" value="Genomic_DNA"/>
</dbReference>
<sequence length="149" mass="17486">MQTLEIRAAQYDELPEVARMYRYSRDRCLSFIPRLHTPEEDLWFFQNIVFKENELTIVMGDEQIIGMMATKDDWVEQLYLDPRHLRKGVGTRLLNQAKAHSPGNLKLMCFVRNVDARAFYEAHGFKEVKRTSGSENEEGAPDILYEWKA</sequence>
<gene>
    <name evidence="2" type="ORF">SAMN04488518_10663</name>
</gene>
<keyword evidence="3" id="KW-1185">Reference proteome</keyword>
<comment type="caution">
    <text evidence="2">The sequence shown here is derived from an EMBL/GenBank/DDBJ whole genome shotgun (WGS) entry which is preliminary data.</text>
</comment>
<dbReference type="InterPro" id="IPR016181">
    <property type="entry name" value="Acyl_CoA_acyltransferase"/>
</dbReference>